<reference evidence="5" key="3">
    <citation type="submission" date="2015-12" db="EMBL/GenBank/DDBJ databases">
        <title>Update maize B73 reference genome by single molecule sequencing technologies.</title>
        <authorList>
            <consortium name="Maize Genome Sequencing Project"/>
            <person name="Ware D."/>
        </authorList>
    </citation>
    <scope>NUCLEOTIDE SEQUENCE</scope>
    <source>
        <tissue evidence="5">Seedling</tissue>
    </source>
</reference>
<dbReference type="HOGENOM" id="CLU_002706_0_2_1"/>
<gene>
    <name evidence="6" type="primary">LOC100272702</name>
    <name evidence="5" type="ORF">ZEAMMB73_Zm00001d014666</name>
</gene>
<dbReference type="InterPro" id="IPR002885">
    <property type="entry name" value="PPR_rpt"/>
</dbReference>
<dbReference type="FunFam" id="1.25.40.10:FF:000691">
    <property type="entry name" value="Pentatricopeptide repeat-containing protein"/>
    <property type="match status" value="1"/>
</dbReference>
<dbReference type="NCBIfam" id="TIGR00756">
    <property type="entry name" value="PPR"/>
    <property type="match status" value="2"/>
</dbReference>
<reference evidence="4" key="1">
    <citation type="journal article" date="2009" name="PLoS Genet.">
        <title>Sequencing, mapping, and analysis of 27,455 maize full-length cDNAs.</title>
        <authorList>
            <person name="Soderlund C."/>
            <person name="Descour A."/>
            <person name="Kudrna D."/>
            <person name="Bomhoff M."/>
            <person name="Boyd L."/>
            <person name="Currie J."/>
            <person name="Angelova A."/>
            <person name="Collura K."/>
            <person name="Wissotski M."/>
            <person name="Ashley E."/>
            <person name="Morrow D."/>
            <person name="Fernandes J."/>
            <person name="Walbot V."/>
            <person name="Yu Y."/>
        </authorList>
    </citation>
    <scope>NUCLEOTIDE SEQUENCE</scope>
    <source>
        <strain evidence="4">B73</strain>
    </source>
</reference>
<organism evidence="4">
    <name type="scientific">Zea mays</name>
    <name type="common">Maize</name>
    <dbReference type="NCBI Taxonomy" id="4577"/>
    <lineage>
        <taxon>Eukaryota</taxon>
        <taxon>Viridiplantae</taxon>
        <taxon>Streptophyta</taxon>
        <taxon>Embryophyta</taxon>
        <taxon>Tracheophyta</taxon>
        <taxon>Spermatophyta</taxon>
        <taxon>Magnoliopsida</taxon>
        <taxon>Liliopsida</taxon>
        <taxon>Poales</taxon>
        <taxon>Poaceae</taxon>
        <taxon>PACMAD clade</taxon>
        <taxon>Panicoideae</taxon>
        <taxon>Andropogonodae</taxon>
        <taxon>Andropogoneae</taxon>
        <taxon>Tripsacinae</taxon>
        <taxon>Zea</taxon>
    </lineage>
</organism>
<protein>
    <submittedName>
        <fullName evidence="5">Pentatricopeptide repeat-containing protein</fullName>
    </submittedName>
</protein>
<dbReference type="OMA" id="GEWIDHY"/>
<keyword evidence="7" id="KW-1185">Reference proteome</keyword>
<sequence>MTHKRHAATGLRTGGTILHALSAASAAHLHAHALKVGVLFTCLHLCSGLLKTYASSGRIAAARQLFDEAPRRNVPLWNTLVSAYARCGHPRSALAAASAMARGGGGGAGARPNVVTVAILMSACAKLRRPAPGREVHGYAARNVAALDLHALNALVHMYGRCGRLRDARTAFAGIGAGARNAVSWTAMIDACRENGRPAEALGVFEEMRRLAGAEVDEAALLAAVSACASLDCAAGLGDWVEACAAESGFLRRGTTSARVANALIHMHGKAGQVERSCAIFDSMGAARRTVVSWTAMVQALATNGHAVAALVRFAQMLREGFVPDEVAFLSAIGACACAGLVSEGRRLFESMVEEHRIAPQMEHYGSMVELLCRAGSLADAFEFVLAMPVAPDPVIWRALAGACRDHGDAGLARRVMDHVIAMEPHHAGNYLLASNLCAADEDWGRVVDVRLEMGARKATISRTASGAVSSVQVNGE</sequence>
<evidence type="ECO:0000313" key="7">
    <source>
        <dbReference type="Proteomes" id="UP000007305"/>
    </source>
</evidence>
<keyword evidence="2" id="KW-0809">Transit peptide</keyword>
<dbReference type="STRING" id="4577.B4FQ10"/>
<dbReference type="Gramene" id="Zm00001eb226830_T001">
    <property type="protein sequence ID" value="Zm00001eb226830_P001"/>
    <property type="gene ID" value="Zm00001eb226830"/>
</dbReference>
<dbReference type="GeneID" id="100272702"/>
<dbReference type="eggNOG" id="KOG4197">
    <property type="taxonomic scope" value="Eukaryota"/>
</dbReference>
<evidence type="ECO:0000313" key="6">
    <source>
        <dbReference type="EnsemblPlants" id="Zm00001eb226830_P001"/>
    </source>
</evidence>
<dbReference type="Gene3D" id="1.25.40.10">
    <property type="entry name" value="Tetratricopeptide repeat domain"/>
    <property type="match status" value="3"/>
</dbReference>
<dbReference type="InterPro" id="IPR046960">
    <property type="entry name" value="PPR_At4g14850-like_plant"/>
</dbReference>
<dbReference type="PANTHER" id="PTHR47926:SF412">
    <property type="entry name" value="PENTATRICOPEPTIDE REPEAT-CONTAINING PROTEIN"/>
    <property type="match status" value="1"/>
</dbReference>
<reference evidence="6" key="4">
    <citation type="submission" date="2019-07" db="EMBL/GenBank/DDBJ databases">
        <authorList>
            <person name="Seetharam A."/>
            <person name="Woodhouse M."/>
            <person name="Cannon E."/>
        </authorList>
    </citation>
    <scope>NUCLEOTIDE SEQUENCE [LARGE SCALE GENOMIC DNA]</scope>
    <source>
        <strain evidence="6">cv. B73</strain>
    </source>
</reference>
<dbReference type="SMR" id="B4FQ10"/>
<evidence type="ECO:0000256" key="1">
    <source>
        <dbReference type="ARBA" id="ARBA00022737"/>
    </source>
</evidence>
<dbReference type="Proteomes" id="UP000007305">
    <property type="component" value="Chromosome 5"/>
</dbReference>
<dbReference type="AlphaFoldDB" id="B4FQ10"/>
<dbReference type="PROSITE" id="PS51375">
    <property type="entry name" value="PPR"/>
    <property type="match status" value="2"/>
</dbReference>
<dbReference type="GO" id="GO:0003723">
    <property type="term" value="F:RNA binding"/>
    <property type="evidence" value="ECO:0007669"/>
    <property type="project" value="InterPro"/>
</dbReference>
<name>B4FQ10_MAIZE</name>
<dbReference type="EMBL" id="BT039198">
    <property type="protein sequence ID" value="ACF84203.1"/>
    <property type="molecule type" value="mRNA"/>
</dbReference>
<dbReference type="GO" id="GO:0009451">
    <property type="term" value="P:RNA modification"/>
    <property type="evidence" value="ECO:0000318"/>
    <property type="project" value="GO_Central"/>
</dbReference>
<dbReference type="RefSeq" id="NP_001140627.1">
    <property type="nucleotide sequence ID" value="NM_001147155.1"/>
</dbReference>
<evidence type="ECO:0000256" key="2">
    <source>
        <dbReference type="ARBA" id="ARBA00022946"/>
    </source>
</evidence>
<feature type="repeat" description="PPR" evidence="3">
    <location>
        <begin position="290"/>
        <end position="324"/>
    </location>
</feature>
<keyword evidence="1" id="KW-0677">Repeat</keyword>
<dbReference type="ExpressionAtlas" id="B4FQ10">
    <property type="expression patterns" value="baseline and differential"/>
</dbReference>
<accession>B4FQ10</accession>
<evidence type="ECO:0000256" key="3">
    <source>
        <dbReference type="PROSITE-ProRule" id="PRU00708"/>
    </source>
</evidence>
<dbReference type="InterPro" id="IPR011990">
    <property type="entry name" value="TPR-like_helical_dom_sf"/>
</dbReference>
<dbReference type="FunFam" id="1.25.40.10:FF:001923">
    <property type="entry name" value="Pentatricopeptide repeat-containing protein"/>
    <property type="match status" value="1"/>
</dbReference>
<dbReference type="OrthoDB" id="185373at2759"/>
<dbReference type="Pfam" id="PF01535">
    <property type="entry name" value="PPR"/>
    <property type="match status" value="5"/>
</dbReference>
<reference evidence="6" key="5">
    <citation type="submission" date="2021-05" db="UniProtKB">
        <authorList>
            <consortium name="EnsemblPlants"/>
        </authorList>
    </citation>
    <scope>IDENTIFICATION</scope>
    <source>
        <strain evidence="6">cv. B73</strain>
    </source>
</reference>
<feature type="repeat" description="PPR" evidence="3">
    <location>
        <begin position="181"/>
        <end position="211"/>
    </location>
</feature>
<evidence type="ECO:0000313" key="4">
    <source>
        <dbReference type="EMBL" id="ACF84203.1"/>
    </source>
</evidence>
<dbReference type="EMBL" id="CM000781">
    <property type="protein sequence ID" value="AQK66765.1"/>
    <property type="molecule type" value="Genomic_DNA"/>
</dbReference>
<reference evidence="7" key="2">
    <citation type="journal article" date="2009" name="Science">
        <title>The B73 maize genome: complexity, diversity, and dynamics.</title>
        <authorList>
            <person name="Schnable P.S."/>
            <person name="Ware D."/>
            <person name="Fulton R.S."/>
            <person name="Stein J.C."/>
            <person name="Wei F."/>
            <person name="Pasternak S."/>
            <person name="Liang C."/>
            <person name="Zhang J."/>
            <person name="Fulton L."/>
            <person name="Graves T.A."/>
            <person name="Minx P."/>
            <person name="Reily A.D."/>
            <person name="Courtney L."/>
            <person name="Kruchowski S.S."/>
            <person name="Tomlinson C."/>
            <person name="Strong C."/>
            <person name="Delehaunty K."/>
            <person name="Fronick C."/>
            <person name="Courtney B."/>
            <person name="Rock S.M."/>
            <person name="Belter E."/>
            <person name="Du F."/>
            <person name="Kim K."/>
            <person name="Abbott R.M."/>
            <person name="Cotton M."/>
            <person name="Levy A."/>
            <person name="Marchetto P."/>
            <person name="Ochoa K."/>
            <person name="Jackson S.M."/>
            <person name="Gillam B."/>
            <person name="Chen W."/>
            <person name="Yan L."/>
            <person name="Higginbotham J."/>
            <person name="Cardenas M."/>
            <person name="Waligorski J."/>
            <person name="Applebaum E."/>
            <person name="Phelps L."/>
            <person name="Falcone J."/>
            <person name="Kanchi K."/>
            <person name="Thane T."/>
            <person name="Scimone A."/>
            <person name="Thane N."/>
            <person name="Henke J."/>
            <person name="Wang T."/>
            <person name="Ruppert J."/>
            <person name="Shah N."/>
            <person name="Rotter K."/>
            <person name="Hodges J."/>
            <person name="Ingenthron E."/>
            <person name="Cordes M."/>
            <person name="Kohlberg S."/>
            <person name="Sgro J."/>
            <person name="Delgado B."/>
            <person name="Mead K."/>
            <person name="Chinwalla A."/>
            <person name="Leonard S."/>
            <person name="Crouse K."/>
            <person name="Collura K."/>
            <person name="Kudrna D."/>
            <person name="Currie J."/>
            <person name="He R."/>
            <person name="Angelova A."/>
            <person name="Rajasekar S."/>
            <person name="Mueller T."/>
            <person name="Lomeli R."/>
            <person name="Scara G."/>
            <person name="Ko A."/>
            <person name="Delaney K."/>
            <person name="Wissotski M."/>
            <person name="Lopez G."/>
            <person name="Campos D."/>
            <person name="Braidotti M."/>
            <person name="Ashley E."/>
            <person name="Golser W."/>
            <person name="Kim H."/>
            <person name="Lee S."/>
            <person name="Lin J."/>
            <person name="Dujmic Z."/>
            <person name="Kim W."/>
            <person name="Talag J."/>
            <person name="Zuccolo A."/>
            <person name="Fan C."/>
            <person name="Sebastian A."/>
            <person name="Kramer M."/>
            <person name="Spiegel L."/>
            <person name="Nascimento L."/>
            <person name="Zutavern T."/>
            <person name="Miller B."/>
            <person name="Ambroise C."/>
            <person name="Muller S."/>
            <person name="Spooner W."/>
            <person name="Narechania A."/>
            <person name="Ren L."/>
            <person name="Wei S."/>
            <person name="Kumari S."/>
            <person name="Faga B."/>
            <person name="Levy M.J."/>
            <person name="McMahan L."/>
            <person name="Van Buren P."/>
            <person name="Vaughn M.W."/>
            <person name="Ying K."/>
            <person name="Yeh C.-T."/>
            <person name="Emrich S.J."/>
            <person name="Jia Y."/>
            <person name="Kalyanaraman A."/>
            <person name="Hsia A.-P."/>
            <person name="Barbazuk W.B."/>
            <person name="Baucom R.S."/>
            <person name="Brutnell T.P."/>
            <person name="Carpita N.C."/>
            <person name="Chaparro C."/>
            <person name="Chia J.-M."/>
            <person name="Deragon J.-M."/>
            <person name="Estill J.C."/>
            <person name="Fu Y."/>
            <person name="Jeddeloh J.A."/>
            <person name="Han Y."/>
            <person name="Lee H."/>
            <person name="Li P."/>
            <person name="Lisch D.R."/>
            <person name="Liu S."/>
            <person name="Liu Z."/>
            <person name="Nagel D.H."/>
            <person name="McCann M.C."/>
            <person name="SanMiguel P."/>
            <person name="Myers A.M."/>
            <person name="Nettleton D."/>
            <person name="Nguyen J."/>
            <person name="Penning B.W."/>
            <person name="Ponnala L."/>
            <person name="Schneider K.L."/>
            <person name="Schwartz D.C."/>
            <person name="Sharma A."/>
            <person name="Soderlund C."/>
            <person name="Springer N.M."/>
            <person name="Sun Q."/>
            <person name="Wang H."/>
            <person name="Waterman M."/>
            <person name="Westerman R."/>
            <person name="Wolfgruber T.K."/>
            <person name="Yang L."/>
            <person name="Yu Y."/>
            <person name="Zhang L."/>
            <person name="Zhou S."/>
            <person name="Zhu Q."/>
            <person name="Bennetzen J.L."/>
            <person name="Dawe R.K."/>
            <person name="Jiang J."/>
            <person name="Jiang N."/>
            <person name="Presting G.G."/>
            <person name="Wessler S.R."/>
            <person name="Aluru S."/>
            <person name="Martienssen R.A."/>
            <person name="Clifton S.W."/>
            <person name="McCombie W.R."/>
            <person name="Wing R.A."/>
            <person name="Wilson R.K."/>
        </authorList>
    </citation>
    <scope>NUCLEOTIDE SEQUENCE [LARGE SCALE GENOMIC DNA]</scope>
    <source>
        <strain evidence="7">cv. B73</strain>
    </source>
</reference>
<proteinExistence type="evidence at transcript level"/>
<dbReference type="PaxDb" id="4577-GRMZM2G099434_P01"/>
<dbReference type="EnsemblPlants" id="Zm00001eb226830_T001">
    <property type="protein sequence ID" value="Zm00001eb226830_P001"/>
    <property type="gene ID" value="Zm00001eb226830"/>
</dbReference>
<evidence type="ECO:0000313" key="5">
    <source>
        <dbReference type="EMBL" id="AQK66765.1"/>
    </source>
</evidence>
<dbReference type="KEGG" id="zma:100272702"/>
<dbReference type="PANTHER" id="PTHR47926">
    <property type="entry name" value="PENTATRICOPEPTIDE REPEAT-CONTAINING PROTEIN"/>
    <property type="match status" value="1"/>
</dbReference>